<dbReference type="Proteomes" id="UP001150879">
    <property type="component" value="Unassembled WGS sequence"/>
</dbReference>
<keyword evidence="2" id="KW-1185">Reference proteome</keyword>
<dbReference type="AlphaFoldDB" id="A0A9W9J484"/>
<gene>
    <name evidence="1" type="ORF">N7472_008466</name>
</gene>
<sequence>MNTTPEQILVIEDALVSDENQARDEDTLDFQRCARLHNYLVAYAYMARNGTNTPDLDALTSESWFFSQPSENIDTIRSRLDPSLNLFLESIYDPTPGFFYWVNGLQMGFADESFLLEDNDFENKERFVVIYDTTPDLGSHCLGVVYDQLNHREFRKCRANC</sequence>
<dbReference type="OrthoDB" id="3029470at2759"/>
<name>A0A9W9J484_9EURO</name>
<reference evidence="1" key="2">
    <citation type="journal article" date="2023" name="IMA Fungus">
        <title>Comparative genomic study of the Penicillium genus elucidates a diverse pangenome and 15 lateral gene transfer events.</title>
        <authorList>
            <person name="Petersen C."/>
            <person name="Sorensen T."/>
            <person name="Nielsen M.R."/>
            <person name="Sondergaard T.E."/>
            <person name="Sorensen J.L."/>
            <person name="Fitzpatrick D.A."/>
            <person name="Frisvad J.C."/>
            <person name="Nielsen K.L."/>
        </authorList>
    </citation>
    <scope>NUCLEOTIDE SEQUENCE</scope>
    <source>
        <strain evidence="1">IBT 16849</strain>
    </source>
</reference>
<dbReference type="EMBL" id="JAPQKP010000005">
    <property type="protein sequence ID" value="KAJ5189452.1"/>
    <property type="molecule type" value="Genomic_DNA"/>
</dbReference>
<accession>A0A9W9J484</accession>
<proteinExistence type="predicted"/>
<protein>
    <submittedName>
        <fullName evidence="1">Uncharacterized protein</fullName>
    </submittedName>
</protein>
<evidence type="ECO:0000313" key="1">
    <source>
        <dbReference type="EMBL" id="KAJ5189452.1"/>
    </source>
</evidence>
<evidence type="ECO:0000313" key="2">
    <source>
        <dbReference type="Proteomes" id="UP001150879"/>
    </source>
</evidence>
<comment type="caution">
    <text evidence="1">The sequence shown here is derived from an EMBL/GenBank/DDBJ whole genome shotgun (WGS) entry which is preliminary data.</text>
</comment>
<organism evidence="1 2">
    <name type="scientific">Penicillium cf. griseofulvum</name>
    <dbReference type="NCBI Taxonomy" id="2972120"/>
    <lineage>
        <taxon>Eukaryota</taxon>
        <taxon>Fungi</taxon>
        <taxon>Dikarya</taxon>
        <taxon>Ascomycota</taxon>
        <taxon>Pezizomycotina</taxon>
        <taxon>Eurotiomycetes</taxon>
        <taxon>Eurotiomycetidae</taxon>
        <taxon>Eurotiales</taxon>
        <taxon>Aspergillaceae</taxon>
        <taxon>Penicillium</taxon>
    </lineage>
</organism>
<reference evidence="1" key="1">
    <citation type="submission" date="2022-11" db="EMBL/GenBank/DDBJ databases">
        <authorList>
            <person name="Petersen C."/>
        </authorList>
    </citation>
    <scope>NUCLEOTIDE SEQUENCE</scope>
    <source>
        <strain evidence="1">IBT 16849</strain>
    </source>
</reference>